<dbReference type="SMART" id="SM00333">
    <property type="entry name" value="TUDOR"/>
    <property type="match status" value="4"/>
</dbReference>
<dbReference type="Gene3D" id="2.30.30.140">
    <property type="match status" value="4"/>
</dbReference>
<feature type="domain" description="Tudor" evidence="2">
    <location>
        <begin position="184"/>
        <end position="242"/>
    </location>
</feature>
<feature type="region of interest" description="Disordered" evidence="1">
    <location>
        <begin position="610"/>
        <end position="631"/>
    </location>
</feature>
<dbReference type="PANTHER" id="PTHR22948:SF29">
    <property type="entry name" value="FI02030P-RELATED"/>
    <property type="match status" value="1"/>
</dbReference>
<evidence type="ECO:0000313" key="3">
    <source>
        <dbReference type="EMBL" id="KAJ8968977.1"/>
    </source>
</evidence>
<sequence>MVGTESKVVISWFHNPDNFGGFFFSAAIDLLRSIILLLSPCPTKATHGDAIATRCRQRVSFVFDPCFIYTLYPPTLQQRNTKPRVGFLLPSDSTCQFTQYIAITSSSSLDDIVNTTKCRKPVALVGPLHVACVCHIEIVSLLLALVGQGPYTFSIRIIEIVSKSQFKAMMEDIQQAYKSRKPETSVIGAPVIGLFPEDNVLYRAQVLEVVGSQYKVYYVDFGNVSTVSKVWPIEKKFMNLPAQAIICGVSGIGPQNGQWPNTDNYSKYFDKDMFICKFINKDEDKGKCRTYVDLFYGDDAIAQQLVKDGLAVSTQQTIPEIEIPLLLGQQFRAIVKSINNLSDIIIMLECGVALSCKMHNIEQATETFEDTLKGLLEQTVIIFVDNVVDNSLWHSLIVKAGASYRLQINYFSGVATIQLQGRIAPKRSNFVLRLEITLYDSEGSKITILNPDEEAYDSVDALCPPLILCSIVTGYVSYADESSVYIQPSEYTNTLATLVDQMFECYDGHNQDLPIIPEEGLLYSVHSEDGNWYRGRVNSFDDEHATVVYIDYGNSEKVVFSSLRELNDNFLEICTLCVQVIVVNSPTDHLLDKEVIAKISYGENGWEGTVEVKSDESSATESAQAERGESVEVSATQTVEDVVVEEVSVVQDTAVQESAVCSDAYTEAIQDASTESTFKGTQVIASHVDSPNEFYLQLSESLAAIDELQLNLQTQALEMPVLENPTAGVLCAAPYSADLQWYRAEVLDADDDITTVRFVDYGNTDVIVNKTTKVKTLPPNLLSLAVYATRSSLKVKSEVDEWSSSALTRFETLVNSENLSAEFVDQDEKMSYVELYSNGENIKDILIRENLALPMELSVDSKSTGFVSHINSPSEFWIQLENCVEELEWIAEQLSGAEDFLELDDLTPGTLCAALFPDDEMWYRARILSNTIAGIELLFVDYGNSCMSNSLRQLPEELVVTPPLAQKCSLQKPDGITYWTPEAVNKFQEMAAEGQTIFTVRKISTGETSTVQLFIDEQDLTTILRPTTEKGSLKEIQSLDSLSIEKDGEVLSENYKLESMPGMTYADDSKNKLEELSNQVCTLLDIVLLIVSKYSLLLDHTGAIRILFDSSPERRRSLKAWVDIYEWLCGYLHTVAWAIQNSQHNYICIK</sequence>
<reference evidence="3" key="1">
    <citation type="journal article" date="2023" name="Insect Mol. Biol.">
        <title>Genome sequencing provides insights into the evolution of gene families encoding plant cell wall-degrading enzymes in longhorned beetles.</title>
        <authorList>
            <person name="Shin N.R."/>
            <person name="Okamura Y."/>
            <person name="Kirsch R."/>
            <person name="Pauchet Y."/>
        </authorList>
    </citation>
    <scope>NUCLEOTIDE SEQUENCE</scope>
    <source>
        <strain evidence="3">MMC_N1</strain>
    </source>
</reference>
<dbReference type="EMBL" id="JAPWTJ010001895">
    <property type="protein sequence ID" value="KAJ8968977.1"/>
    <property type="molecule type" value="Genomic_DNA"/>
</dbReference>
<feature type="domain" description="Tudor" evidence="2">
    <location>
        <begin position="724"/>
        <end position="784"/>
    </location>
</feature>
<dbReference type="InterPro" id="IPR035437">
    <property type="entry name" value="SNase_OB-fold_sf"/>
</dbReference>
<keyword evidence="4" id="KW-1185">Reference proteome</keyword>
<proteinExistence type="predicted"/>
<dbReference type="InterPro" id="IPR050621">
    <property type="entry name" value="Tudor_domain_containing"/>
</dbReference>
<dbReference type="Gene3D" id="2.40.50.90">
    <property type="match status" value="4"/>
</dbReference>
<dbReference type="PANTHER" id="PTHR22948">
    <property type="entry name" value="TUDOR DOMAIN CONTAINING PROTEIN"/>
    <property type="match status" value="1"/>
</dbReference>
<feature type="domain" description="Tudor" evidence="2">
    <location>
        <begin position="905"/>
        <end position="963"/>
    </location>
</feature>
<feature type="domain" description="Tudor" evidence="2">
    <location>
        <begin position="515"/>
        <end position="573"/>
    </location>
</feature>
<dbReference type="Proteomes" id="UP001162164">
    <property type="component" value="Unassembled WGS sequence"/>
</dbReference>
<protein>
    <recommendedName>
        <fullName evidence="2">Tudor domain-containing protein</fullName>
    </recommendedName>
</protein>
<dbReference type="PROSITE" id="PS50304">
    <property type="entry name" value="TUDOR"/>
    <property type="match status" value="4"/>
</dbReference>
<dbReference type="InterPro" id="IPR002999">
    <property type="entry name" value="Tudor"/>
</dbReference>
<accession>A0ABQ9IY42</accession>
<organism evidence="3 4">
    <name type="scientific">Molorchus minor</name>
    <dbReference type="NCBI Taxonomy" id="1323400"/>
    <lineage>
        <taxon>Eukaryota</taxon>
        <taxon>Metazoa</taxon>
        <taxon>Ecdysozoa</taxon>
        <taxon>Arthropoda</taxon>
        <taxon>Hexapoda</taxon>
        <taxon>Insecta</taxon>
        <taxon>Pterygota</taxon>
        <taxon>Neoptera</taxon>
        <taxon>Endopterygota</taxon>
        <taxon>Coleoptera</taxon>
        <taxon>Polyphaga</taxon>
        <taxon>Cucujiformia</taxon>
        <taxon>Chrysomeloidea</taxon>
        <taxon>Cerambycidae</taxon>
        <taxon>Lamiinae</taxon>
        <taxon>Monochamini</taxon>
        <taxon>Molorchus</taxon>
    </lineage>
</organism>
<name>A0ABQ9IY42_9CUCU</name>
<evidence type="ECO:0000256" key="1">
    <source>
        <dbReference type="SAM" id="MobiDB-lite"/>
    </source>
</evidence>
<dbReference type="SUPFAM" id="SSF63748">
    <property type="entry name" value="Tudor/PWWP/MBT"/>
    <property type="match status" value="4"/>
</dbReference>
<gene>
    <name evidence="3" type="ORF">NQ317_001098</name>
</gene>
<dbReference type="Pfam" id="PF00567">
    <property type="entry name" value="TUDOR"/>
    <property type="match status" value="4"/>
</dbReference>
<comment type="caution">
    <text evidence="3">The sequence shown here is derived from an EMBL/GenBank/DDBJ whole genome shotgun (WGS) entry which is preliminary data.</text>
</comment>
<evidence type="ECO:0000259" key="2">
    <source>
        <dbReference type="PROSITE" id="PS50304"/>
    </source>
</evidence>
<evidence type="ECO:0000313" key="4">
    <source>
        <dbReference type="Proteomes" id="UP001162164"/>
    </source>
</evidence>